<dbReference type="EMBL" id="FOES01000035">
    <property type="protein sequence ID" value="SEQ93094.1"/>
    <property type="molecule type" value="Genomic_DNA"/>
</dbReference>
<protein>
    <submittedName>
        <fullName evidence="1">Uncharacterized protein</fullName>
    </submittedName>
</protein>
<evidence type="ECO:0000313" key="1">
    <source>
        <dbReference type="EMBL" id="SEQ93094.1"/>
    </source>
</evidence>
<keyword evidence="2" id="KW-1185">Reference proteome</keyword>
<dbReference type="RefSeq" id="WP_091774824.1">
    <property type="nucleotide sequence ID" value="NZ_CAESCL010000095.1"/>
</dbReference>
<evidence type="ECO:0000313" key="2">
    <source>
        <dbReference type="Proteomes" id="UP000199427"/>
    </source>
</evidence>
<name>A0A1H9K1W8_9BACI</name>
<dbReference type="STRING" id="571933.SAMN05216362_1353"/>
<reference evidence="1 2" key="1">
    <citation type="submission" date="2016-10" db="EMBL/GenBank/DDBJ databases">
        <authorList>
            <person name="de Groot N.N."/>
        </authorList>
    </citation>
    <scope>NUCLEOTIDE SEQUENCE [LARGE SCALE GENOMIC DNA]</scope>
    <source>
        <strain evidence="1 2">DSM 21633</strain>
    </source>
</reference>
<organism evidence="1 2">
    <name type="scientific">Piscibacillus halophilus</name>
    <dbReference type="NCBI Taxonomy" id="571933"/>
    <lineage>
        <taxon>Bacteria</taxon>
        <taxon>Bacillati</taxon>
        <taxon>Bacillota</taxon>
        <taxon>Bacilli</taxon>
        <taxon>Bacillales</taxon>
        <taxon>Bacillaceae</taxon>
        <taxon>Piscibacillus</taxon>
    </lineage>
</organism>
<dbReference type="OrthoDB" id="1798727at2"/>
<gene>
    <name evidence="1" type="ORF">SAMN05216362_1353</name>
</gene>
<sequence>MLSYNPVWVNIDLPTKRLEVHRECAHTNQMCETPYKGVGKLKRDGGWIRFRNAEVAIQRLKEEYDQYECLIHCK</sequence>
<dbReference type="Proteomes" id="UP000199427">
    <property type="component" value="Unassembled WGS sequence"/>
</dbReference>
<dbReference type="AlphaFoldDB" id="A0A1H9K1W8"/>
<proteinExistence type="predicted"/>
<accession>A0A1H9K1W8</accession>